<dbReference type="Pfam" id="PF16930">
    <property type="entry name" value="Porin_5"/>
    <property type="match status" value="2"/>
</dbReference>
<dbReference type="AlphaFoldDB" id="A0A382YVM6"/>
<organism evidence="1">
    <name type="scientific">marine metagenome</name>
    <dbReference type="NCBI Taxonomy" id="408172"/>
    <lineage>
        <taxon>unclassified sequences</taxon>
        <taxon>metagenomes</taxon>
        <taxon>ecological metagenomes</taxon>
    </lineage>
</organism>
<evidence type="ECO:0000313" key="1">
    <source>
        <dbReference type="EMBL" id="SVD87317.1"/>
    </source>
</evidence>
<gene>
    <name evidence="1" type="ORF">METZ01_LOCUS440171</name>
</gene>
<dbReference type="InterPro" id="IPR032638">
    <property type="entry name" value="Porin_5"/>
</dbReference>
<evidence type="ECO:0008006" key="2">
    <source>
        <dbReference type="Google" id="ProtNLM"/>
    </source>
</evidence>
<reference evidence="1" key="1">
    <citation type="submission" date="2018-05" db="EMBL/GenBank/DDBJ databases">
        <authorList>
            <person name="Lanie J.A."/>
            <person name="Ng W.-L."/>
            <person name="Kazmierczak K.M."/>
            <person name="Andrzejewski T.M."/>
            <person name="Davidsen T.M."/>
            <person name="Wayne K.J."/>
            <person name="Tettelin H."/>
            <person name="Glass J.I."/>
            <person name="Rusch D."/>
            <person name="Podicherti R."/>
            <person name="Tsui H.-C.T."/>
            <person name="Winkler M.E."/>
        </authorList>
    </citation>
    <scope>NUCLEOTIDE SEQUENCE</scope>
</reference>
<name>A0A382YVM6_9ZZZZ</name>
<dbReference type="EMBL" id="UINC01178905">
    <property type="protein sequence ID" value="SVD87317.1"/>
    <property type="molecule type" value="Genomic_DNA"/>
</dbReference>
<feature type="non-terminal residue" evidence="1">
    <location>
        <position position="261"/>
    </location>
</feature>
<feature type="non-terminal residue" evidence="1">
    <location>
        <position position="1"/>
    </location>
</feature>
<protein>
    <recommendedName>
        <fullName evidence="2">Alginate export domain-containing protein</fullName>
    </recommendedName>
</protein>
<accession>A0A382YVM6</accession>
<sequence length="261" mass="29027">QTLGQTFGQKAINVNLAYASFKPTIWGLNGLALDGGKVKNKFMTSEVVWDSDVNFEGLTESYDKKLGDTKLRLVLGQYFLEEIDRTPTTGGSQPVDDPWIVAWQGQLYQNTSIGKLKFALAFYDYQNLTDNAVTNQLGAGDGQRNSQLTATNVNTTNIRTFNFMGEWNTPILGYDYRFFGEYAFNTDADAVAGNNTIADGLDTAWQLGTQLGHEKLRYFGDWKLMGLYRVIQQDAVFYALNSSDFHDGGTNAKGVKLQAKV</sequence>
<proteinExistence type="predicted"/>